<feature type="coiled-coil region" evidence="1">
    <location>
        <begin position="103"/>
        <end position="130"/>
    </location>
</feature>
<sequence>MREHAELTEELGYLARVADELEVPHAIPADAAGLLGRQQDLRNAAEAWRELAETVERSSGAATGKLGDVDAAWEGAGADAFLAHVREVGLAGNELTDTMRALAEALEHTAEALRVQSRDLRELVADAADEVREAMPGAPERARRKLIDLGEPVAEILEAVADSYRALTHRCGDLSADRENPRRFEAPAAPHPEAAAAPSGSPANASSSSDSRTPSEPETPGAAPDPGQPSALAPGATTSSAEPPEDEPAASAAGGVAGAAVGAAGAGVASGMMPMGMMGGMSAMLGRQGGRSQERTNDSRIKNGPEELFGTPPDAAPAVFGEPEEEPEQAEPGAARQLDVPSTPQPGEPKPSIAETLNPKN</sequence>
<dbReference type="Gene3D" id="1.10.287.1060">
    <property type="entry name" value="ESAT-6-like"/>
    <property type="match status" value="1"/>
</dbReference>
<accession>A0ABN3FHS3</accession>
<feature type="compositionally biased region" description="Low complexity" evidence="2">
    <location>
        <begin position="189"/>
        <end position="220"/>
    </location>
</feature>
<dbReference type="EMBL" id="BAAARA010000001">
    <property type="protein sequence ID" value="GAA2330669.1"/>
    <property type="molecule type" value="Genomic_DNA"/>
</dbReference>
<dbReference type="RefSeq" id="WP_344125396.1">
    <property type="nucleotide sequence ID" value="NZ_BAAARA010000001.1"/>
</dbReference>
<reference evidence="3 4" key="1">
    <citation type="journal article" date="2019" name="Int. J. Syst. Evol. Microbiol.">
        <title>The Global Catalogue of Microorganisms (GCM) 10K type strain sequencing project: providing services to taxonomists for standard genome sequencing and annotation.</title>
        <authorList>
            <consortium name="The Broad Institute Genomics Platform"/>
            <consortium name="The Broad Institute Genome Sequencing Center for Infectious Disease"/>
            <person name="Wu L."/>
            <person name="Ma J."/>
        </authorList>
    </citation>
    <scope>NUCLEOTIDE SEQUENCE [LARGE SCALE GENOMIC DNA]</scope>
    <source>
        <strain evidence="3 4">JCM 16221</strain>
    </source>
</reference>
<dbReference type="InterPro" id="IPR036689">
    <property type="entry name" value="ESAT-6-like_sf"/>
</dbReference>
<keyword evidence="1" id="KW-0175">Coiled coil</keyword>
<dbReference type="Proteomes" id="UP001501218">
    <property type="component" value="Unassembled WGS sequence"/>
</dbReference>
<evidence type="ECO:0000256" key="1">
    <source>
        <dbReference type="SAM" id="Coils"/>
    </source>
</evidence>
<evidence type="ECO:0000256" key="2">
    <source>
        <dbReference type="SAM" id="MobiDB-lite"/>
    </source>
</evidence>
<gene>
    <name evidence="3" type="ORF">GCM10009854_01890</name>
</gene>
<evidence type="ECO:0000313" key="3">
    <source>
        <dbReference type="EMBL" id="GAA2330669.1"/>
    </source>
</evidence>
<name>A0ABN3FHS3_9PSEU</name>
<feature type="compositionally biased region" description="Basic and acidic residues" evidence="2">
    <location>
        <begin position="292"/>
        <end position="305"/>
    </location>
</feature>
<feature type="compositionally biased region" description="Low complexity" evidence="2">
    <location>
        <begin position="249"/>
        <end position="284"/>
    </location>
</feature>
<evidence type="ECO:0000313" key="4">
    <source>
        <dbReference type="Proteomes" id="UP001501218"/>
    </source>
</evidence>
<organism evidence="3 4">
    <name type="scientific">Saccharopolyspora halophila</name>
    <dbReference type="NCBI Taxonomy" id="405551"/>
    <lineage>
        <taxon>Bacteria</taxon>
        <taxon>Bacillati</taxon>
        <taxon>Actinomycetota</taxon>
        <taxon>Actinomycetes</taxon>
        <taxon>Pseudonocardiales</taxon>
        <taxon>Pseudonocardiaceae</taxon>
        <taxon>Saccharopolyspora</taxon>
    </lineage>
</organism>
<protein>
    <recommendedName>
        <fullName evidence="5">WXG100 family type VII secretion target</fullName>
    </recommendedName>
</protein>
<proteinExistence type="predicted"/>
<dbReference type="SUPFAM" id="SSF140453">
    <property type="entry name" value="EsxAB dimer-like"/>
    <property type="match status" value="1"/>
</dbReference>
<evidence type="ECO:0008006" key="5">
    <source>
        <dbReference type="Google" id="ProtNLM"/>
    </source>
</evidence>
<keyword evidence="4" id="KW-1185">Reference proteome</keyword>
<feature type="region of interest" description="Disordered" evidence="2">
    <location>
        <begin position="189"/>
        <end position="361"/>
    </location>
</feature>
<comment type="caution">
    <text evidence="3">The sequence shown here is derived from an EMBL/GenBank/DDBJ whole genome shotgun (WGS) entry which is preliminary data.</text>
</comment>